<keyword evidence="2" id="KW-1185">Reference proteome</keyword>
<reference evidence="1 2" key="2">
    <citation type="submission" date="2018-03" db="EMBL/GenBank/DDBJ databases">
        <title>The ancient ancestry and fast evolution of plastids.</title>
        <authorList>
            <person name="Moore K.R."/>
            <person name="Magnabosco C."/>
            <person name="Momper L."/>
            <person name="Gold D.A."/>
            <person name="Bosak T."/>
            <person name="Fournier G.P."/>
        </authorList>
    </citation>
    <scope>NUCLEOTIDE SEQUENCE [LARGE SCALE GENOMIC DNA]</scope>
    <source>
        <strain evidence="1 2">CCAP 1448/3</strain>
    </source>
</reference>
<evidence type="ECO:0000313" key="1">
    <source>
        <dbReference type="EMBL" id="PSB04957.1"/>
    </source>
</evidence>
<dbReference type="InterPro" id="IPR005368">
    <property type="entry name" value="UPF0175"/>
</dbReference>
<gene>
    <name evidence="1" type="ORF">C7B64_01665</name>
</gene>
<proteinExistence type="predicted"/>
<reference evidence="1 2" key="1">
    <citation type="submission" date="2018-02" db="EMBL/GenBank/DDBJ databases">
        <authorList>
            <person name="Cohen D.B."/>
            <person name="Kent A.D."/>
        </authorList>
    </citation>
    <scope>NUCLEOTIDE SEQUENCE [LARGE SCALE GENOMIC DNA]</scope>
    <source>
        <strain evidence="1 2">CCAP 1448/3</strain>
    </source>
</reference>
<dbReference type="EMBL" id="PVWJ01000005">
    <property type="protein sequence ID" value="PSB04957.1"/>
    <property type="molecule type" value="Genomic_DNA"/>
</dbReference>
<dbReference type="OrthoDB" id="5522905at2"/>
<sequence length="82" mass="9378">MAVQPIHLQVSPESLNQGEQAIRQEIAVQLYVQKIFTFGQARHLANLSVWEFQKLLGEKEVSRHYDAEDLAQDIATIQTGDW</sequence>
<evidence type="ECO:0000313" key="2">
    <source>
        <dbReference type="Proteomes" id="UP000238762"/>
    </source>
</evidence>
<name>A0A2T1C9Y0_9CYAN</name>
<dbReference type="RefSeq" id="WP_106286924.1">
    <property type="nucleotide sequence ID" value="NZ_CAWNTC010000136.1"/>
</dbReference>
<accession>A0A2T1C9Y0</accession>
<dbReference type="Pfam" id="PF03683">
    <property type="entry name" value="UPF0175"/>
    <property type="match status" value="1"/>
</dbReference>
<dbReference type="Proteomes" id="UP000238762">
    <property type="component" value="Unassembled WGS sequence"/>
</dbReference>
<comment type="caution">
    <text evidence="1">The sequence shown here is derived from an EMBL/GenBank/DDBJ whole genome shotgun (WGS) entry which is preliminary data.</text>
</comment>
<dbReference type="AlphaFoldDB" id="A0A2T1C9Y0"/>
<protein>
    <submittedName>
        <fullName evidence="1">Uncharacterized protein</fullName>
    </submittedName>
</protein>
<organism evidence="1 2">
    <name type="scientific">Merismopedia glauca CCAP 1448/3</name>
    <dbReference type="NCBI Taxonomy" id="1296344"/>
    <lineage>
        <taxon>Bacteria</taxon>
        <taxon>Bacillati</taxon>
        <taxon>Cyanobacteriota</taxon>
        <taxon>Cyanophyceae</taxon>
        <taxon>Synechococcales</taxon>
        <taxon>Merismopediaceae</taxon>
        <taxon>Merismopedia</taxon>
    </lineage>
</organism>